<evidence type="ECO:0000256" key="1">
    <source>
        <dbReference type="ARBA" id="ARBA00008903"/>
    </source>
</evidence>
<dbReference type="Proteomes" id="UP001153620">
    <property type="component" value="Chromosome 4"/>
</dbReference>
<evidence type="ECO:0000313" key="20">
    <source>
        <dbReference type="Proteomes" id="UP001153620"/>
    </source>
</evidence>
<evidence type="ECO:0000313" key="19">
    <source>
        <dbReference type="EMBL" id="CAG9811311.1"/>
    </source>
</evidence>
<evidence type="ECO:0000256" key="15">
    <source>
        <dbReference type="ARBA" id="ARBA00093567"/>
    </source>
</evidence>
<comment type="catalytic activity">
    <reaction evidence="9">
        <text>(S)-cystathionine ketimine + NADPH + 2 H(+) = (3R,5S)-2,3,5,6,7-pentahydro-1,4-thiazepine-3,5-dicarboxylate + NADP(+)</text>
        <dbReference type="Rhea" id="RHEA:68036"/>
        <dbReference type="ChEBI" id="CHEBI:15378"/>
        <dbReference type="ChEBI" id="CHEBI:57783"/>
        <dbReference type="ChEBI" id="CHEBI:58349"/>
        <dbReference type="ChEBI" id="CHEBI:176808"/>
        <dbReference type="ChEBI" id="CHEBI:176810"/>
    </reaction>
    <physiologicalReaction direction="left-to-right" evidence="9">
        <dbReference type="Rhea" id="RHEA:68037"/>
    </physiologicalReaction>
</comment>
<dbReference type="GO" id="GO:0042562">
    <property type="term" value="F:hormone binding"/>
    <property type="evidence" value="ECO:0007669"/>
    <property type="project" value="TreeGrafter"/>
</dbReference>
<dbReference type="InterPro" id="IPR003462">
    <property type="entry name" value="ODC_Mu_crystall"/>
</dbReference>
<evidence type="ECO:0000256" key="12">
    <source>
        <dbReference type="ARBA" id="ARBA00093263"/>
    </source>
</evidence>
<evidence type="ECO:0000256" key="18">
    <source>
        <dbReference type="SAM" id="MobiDB-lite"/>
    </source>
</evidence>
<dbReference type="EC" id="1.5.1.1" evidence="16"/>
<dbReference type="InterPro" id="IPR036291">
    <property type="entry name" value="NAD(P)-bd_dom_sf"/>
</dbReference>
<evidence type="ECO:0000256" key="4">
    <source>
        <dbReference type="ARBA" id="ARBA00033420"/>
    </source>
</evidence>
<evidence type="ECO:0000256" key="5">
    <source>
        <dbReference type="ARBA" id="ARBA00093190"/>
    </source>
</evidence>
<dbReference type="GO" id="GO:0005737">
    <property type="term" value="C:cytoplasm"/>
    <property type="evidence" value="ECO:0007669"/>
    <property type="project" value="TreeGrafter"/>
</dbReference>
<dbReference type="OrthoDB" id="41492at2759"/>
<evidence type="ECO:0000256" key="6">
    <source>
        <dbReference type="ARBA" id="ARBA00093197"/>
    </source>
</evidence>
<comment type="catalytic activity">
    <reaction evidence="13">
        <text>L-proline + NAD(+) = 1-pyrroline-2-carboxylate + NADH + H(+)</text>
        <dbReference type="Rhea" id="RHEA:20321"/>
        <dbReference type="ChEBI" id="CHEBI:15378"/>
        <dbReference type="ChEBI" id="CHEBI:39785"/>
        <dbReference type="ChEBI" id="CHEBI:57540"/>
        <dbReference type="ChEBI" id="CHEBI:57945"/>
        <dbReference type="ChEBI" id="CHEBI:60039"/>
        <dbReference type="EC" id="1.5.1.1"/>
    </reaction>
    <physiologicalReaction direction="right-to-left" evidence="13">
        <dbReference type="Rhea" id="RHEA:20323"/>
    </physiologicalReaction>
</comment>
<keyword evidence="20" id="KW-1185">Reference proteome</keyword>
<dbReference type="Gene3D" id="3.40.50.720">
    <property type="entry name" value="NAD(P)-binding Rossmann-like Domain"/>
    <property type="match status" value="1"/>
</dbReference>
<evidence type="ECO:0000256" key="10">
    <source>
        <dbReference type="ARBA" id="ARBA00093248"/>
    </source>
</evidence>
<comment type="catalytic activity">
    <reaction evidence="14">
        <text>L-pipecolate + NADP(+) = Delta(1)-piperideine-2-carboxylate + NADPH + H(+)</text>
        <dbReference type="Rhea" id="RHEA:12524"/>
        <dbReference type="ChEBI" id="CHEBI:15378"/>
        <dbReference type="ChEBI" id="CHEBI:57783"/>
        <dbReference type="ChEBI" id="CHEBI:58349"/>
        <dbReference type="ChEBI" id="CHEBI:61185"/>
        <dbReference type="ChEBI" id="CHEBI:77631"/>
        <dbReference type="EC" id="1.5.1.1"/>
    </reaction>
    <physiologicalReaction direction="right-to-left" evidence="14">
        <dbReference type="Rhea" id="RHEA:12526"/>
    </physiologicalReaction>
</comment>
<evidence type="ECO:0000256" key="16">
    <source>
        <dbReference type="ARBA" id="ARBA00093598"/>
    </source>
</evidence>
<evidence type="ECO:0000256" key="17">
    <source>
        <dbReference type="ARBA" id="ARBA00093650"/>
    </source>
</evidence>
<dbReference type="AlphaFoldDB" id="A0A9N9WVX8"/>
<comment type="catalytic activity">
    <reaction evidence="12">
        <text>(3R)-1,4-thiomorpholine-3-carboxylate + NADP(+) = 3,4-dehydrothiomorpholine-3-carboxylate + NADPH + 2 H(+)</text>
        <dbReference type="Rhea" id="RHEA:12500"/>
        <dbReference type="ChEBI" id="CHEBI:15378"/>
        <dbReference type="ChEBI" id="CHEBI:57783"/>
        <dbReference type="ChEBI" id="CHEBI:58349"/>
        <dbReference type="ChEBI" id="CHEBI:58517"/>
        <dbReference type="ChEBI" id="CHEBI:176873"/>
        <dbReference type="EC" id="1.5.1.25"/>
    </reaction>
    <physiologicalReaction direction="right-to-left" evidence="12">
        <dbReference type="Rhea" id="RHEA:12502"/>
    </physiologicalReaction>
</comment>
<gene>
    <name evidence="19" type="ORF">CHIRRI_LOCUS14120</name>
</gene>
<evidence type="ECO:0000256" key="3">
    <source>
        <dbReference type="ARBA" id="ARBA00015173"/>
    </source>
</evidence>
<accession>A0A9N9WVX8</accession>
<comment type="subunit">
    <text evidence="15">Homodimer. Binds the thyroid hormone triiodothyronine (T3); T3 binding inhibits enzymatic activity.</text>
</comment>
<sequence>MNIQDQKHLNLQSDKSTGSLSNQDDDVTFIKESSVKNLLNWTDCVDAMESALVAISNTSQNSETEPFSSQTPRTFTFAGNKGVLLTMPGYASNYTLNSVTGSDKKHSTLSCKLVTSFSGNSQLNPAIPGILGTILLFNSDTGKLKAIVDGTEITAWRTAAVSVVATKYLYCDLSLKNLDGNMTGKELAIVGCGTQGRIHALAMLNYFPNVFIKVKLWNRSLNRAEKLKKELNALFPEIIIVIADSSILCVAGAD</sequence>
<evidence type="ECO:0000256" key="7">
    <source>
        <dbReference type="ARBA" id="ARBA00093203"/>
    </source>
</evidence>
<feature type="region of interest" description="Disordered" evidence="18">
    <location>
        <begin position="1"/>
        <end position="23"/>
    </location>
</feature>
<name>A0A9N9WVX8_9DIPT</name>
<dbReference type="GO" id="GO:0047127">
    <property type="term" value="F:thiomorpholine-carboxylate dehydrogenase activity"/>
    <property type="evidence" value="ECO:0007669"/>
    <property type="project" value="UniProtKB-EC"/>
</dbReference>
<protein>
    <recommendedName>
        <fullName evidence="3">Ketimine reductase mu-crystallin</fullName>
        <ecNumber evidence="16">1.5.1.1</ecNumber>
        <ecNumber evidence="2">1.5.1.25</ecNumber>
    </recommendedName>
    <alternativeName>
        <fullName evidence="17">1-piperideine-2-carboxylate/1-pyrroline-2-carboxylate reductase</fullName>
    </alternativeName>
    <alternativeName>
        <fullName evidence="4">NADP-regulated thyroid-hormone-binding protein</fullName>
    </alternativeName>
</protein>
<comment type="similarity">
    <text evidence="1">Belongs to the ornithine cyclodeaminase/mu-crystallin family.</text>
</comment>
<comment type="catalytic activity">
    <reaction evidence="6">
        <text>Delta(2)-thiazoline-2-carboxylate + NADPH + 2 H(+) = L-thiazolidine-2-carboxylate + NADP(+)</text>
        <dbReference type="Rhea" id="RHEA:68072"/>
        <dbReference type="ChEBI" id="CHEBI:15378"/>
        <dbReference type="ChEBI" id="CHEBI:57783"/>
        <dbReference type="ChEBI" id="CHEBI:58349"/>
        <dbReference type="ChEBI" id="CHEBI:176895"/>
        <dbReference type="ChEBI" id="CHEBI:176896"/>
    </reaction>
    <physiologicalReaction direction="left-to-right" evidence="6">
        <dbReference type="Rhea" id="RHEA:68073"/>
    </physiologicalReaction>
</comment>
<evidence type="ECO:0000256" key="11">
    <source>
        <dbReference type="ARBA" id="ARBA00093250"/>
    </source>
</evidence>
<proteinExistence type="inferred from homology"/>
<comment type="catalytic activity">
    <reaction evidence="11">
        <text>(S)-cystathionine ketimine + NADH + 2 H(+) = (3R,5S)-2,3,5,6,7-pentahydro-1,4-thiazepine-3,5-dicarboxylate + NAD(+)</text>
        <dbReference type="Rhea" id="RHEA:68032"/>
        <dbReference type="ChEBI" id="CHEBI:15378"/>
        <dbReference type="ChEBI" id="CHEBI:57540"/>
        <dbReference type="ChEBI" id="CHEBI:57945"/>
        <dbReference type="ChEBI" id="CHEBI:176808"/>
        <dbReference type="ChEBI" id="CHEBI:176810"/>
    </reaction>
    <physiologicalReaction direction="left-to-right" evidence="11">
        <dbReference type="Rhea" id="RHEA:68033"/>
    </physiologicalReaction>
</comment>
<dbReference type="PANTHER" id="PTHR13812:SF19">
    <property type="entry name" value="KETIMINE REDUCTASE MU-CRYSTALLIN"/>
    <property type="match status" value="1"/>
</dbReference>
<evidence type="ECO:0000256" key="8">
    <source>
        <dbReference type="ARBA" id="ARBA00093226"/>
    </source>
</evidence>
<evidence type="ECO:0000256" key="14">
    <source>
        <dbReference type="ARBA" id="ARBA00093273"/>
    </source>
</evidence>
<dbReference type="SUPFAM" id="SSF51735">
    <property type="entry name" value="NAD(P)-binding Rossmann-fold domains"/>
    <property type="match status" value="1"/>
</dbReference>
<dbReference type="EMBL" id="OU895880">
    <property type="protein sequence ID" value="CAG9811311.1"/>
    <property type="molecule type" value="Genomic_DNA"/>
</dbReference>
<dbReference type="EC" id="1.5.1.25" evidence="2"/>
<dbReference type="Gene3D" id="3.30.1780.10">
    <property type="entry name" value="ornithine cyclodeaminase, domain 1"/>
    <property type="match status" value="1"/>
</dbReference>
<evidence type="ECO:0000256" key="13">
    <source>
        <dbReference type="ARBA" id="ARBA00093264"/>
    </source>
</evidence>
<comment type="catalytic activity">
    <reaction evidence="8">
        <text>(3R)-1,4-thiomorpholine-3-carboxylate + NAD(+) = 3,4-dehydrothiomorpholine-3-carboxylate + NADH + 2 H(+)</text>
        <dbReference type="Rhea" id="RHEA:12504"/>
        <dbReference type="ChEBI" id="CHEBI:15378"/>
        <dbReference type="ChEBI" id="CHEBI:57540"/>
        <dbReference type="ChEBI" id="CHEBI:57945"/>
        <dbReference type="ChEBI" id="CHEBI:58517"/>
        <dbReference type="ChEBI" id="CHEBI:176873"/>
        <dbReference type="EC" id="1.5.1.25"/>
    </reaction>
    <physiologicalReaction direction="right-to-left" evidence="8">
        <dbReference type="Rhea" id="RHEA:12506"/>
    </physiologicalReaction>
</comment>
<reference evidence="19" key="1">
    <citation type="submission" date="2022-01" db="EMBL/GenBank/DDBJ databases">
        <authorList>
            <person name="King R."/>
        </authorList>
    </citation>
    <scope>NUCLEOTIDE SEQUENCE</scope>
</reference>
<dbReference type="InterPro" id="IPR023401">
    <property type="entry name" value="ODC_N"/>
</dbReference>
<dbReference type="PANTHER" id="PTHR13812">
    <property type="entry name" value="KETIMINE REDUCTASE MU-CRYSTALLIN"/>
    <property type="match status" value="1"/>
</dbReference>
<organism evidence="19 20">
    <name type="scientific">Chironomus riparius</name>
    <dbReference type="NCBI Taxonomy" id="315576"/>
    <lineage>
        <taxon>Eukaryota</taxon>
        <taxon>Metazoa</taxon>
        <taxon>Ecdysozoa</taxon>
        <taxon>Arthropoda</taxon>
        <taxon>Hexapoda</taxon>
        <taxon>Insecta</taxon>
        <taxon>Pterygota</taxon>
        <taxon>Neoptera</taxon>
        <taxon>Endopterygota</taxon>
        <taxon>Diptera</taxon>
        <taxon>Nematocera</taxon>
        <taxon>Chironomoidea</taxon>
        <taxon>Chironomidae</taxon>
        <taxon>Chironominae</taxon>
        <taxon>Chironomus</taxon>
    </lineage>
</organism>
<evidence type="ECO:0000256" key="9">
    <source>
        <dbReference type="ARBA" id="ARBA00093227"/>
    </source>
</evidence>
<dbReference type="GO" id="GO:0050241">
    <property type="term" value="F:pyrroline-2-carboxylate reductase activity"/>
    <property type="evidence" value="ECO:0007669"/>
    <property type="project" value="UniProtKB-EC"/>
</dbReference>
<dbReference type="Pfam" id="PF02423">
    <property type="entry name" value="OCD_Mu_crystall"/>
    <property type="match status" value="1"/>
</dbReference>
<evidence type="ECO:0000256" key="2">
    <source>
        <dbReference type="ARBA" id="ARBA00012883"/>
    </source>
</evidence>
<comment type="catalytic activity">
    <reaction evidence="5">
        <text>L-pipecolate + NAD(+) = Delta(1)-piperideine-2-carboxylate + NADH + H(+)</text>
        <dbReference type="Rhea" id="RHEA:30807"/>
        <dbReference type="ChEBI" id="CHEBI:15378"/>
        <dbReference type="ChEBI" id="CHEBI:57540"/>
        <dbReference type="ChEBI" id="CHEBI:57945"/>
        <dbReference type="ChEBI" id="CHEBI:61185"/>
        <dbReference type="ChEBI" id="CHEBI:77631"/>
        <dbReference type="EC" id="1.5.1.1"/>
    </reaction>
    <physiologicalReaction direction="right-to-left" evidence="5">
        <dbReference type="Rhea" id="RHEA:30809"/>
    </physiologicalReaction>
</comment>
<feature type="compositionally biased region" description="Polar residues" evidence="18">
    <location>
        <begin position="9"/>
        <end position="22"/>
    </location>
</feature>
<comment type="catalytic activity">
    <reaction evidence="10">
        <text>(R)-lanthionine ketimine + NADPH + 2 H(+) = (3R,5R)-1,4-thiomorpholine-3,5-dicarboxylate + NADP(+)</text>
        <dbReference type="Rhea" id="RHEA:68040"/>
        <dbReference type="ChEBI" id="CHEBI:15378"/>
        <dbReference type="ChEBI" id="CHEBI:57783"/>
        <dbReference type="ChEBI" id="CHEBI:58349"/>
        <dbReference type="ChEBI" id="CHEBI:176891"/>
        <dbReference type="ChEBI" id="CHEBI:176892"/>
    </reaction>
    <physiologicalReaction direction="left-to-right" evidence="10">
        <dbReference type="Rhea" id="RHEA:68041"/>
    </physiologicalReaction>
</comment>
<reference evidence="19" key="2">
    <citation type="submission" date="2022-10" db="EMBL/GenBank/DDBJ databases">
        <authorList>
            <consortium name="ENA_rothamsted_submissions"/>
            <consortium name="culmorum"/>
            <person name="King R."/>
        </authorList>
    </citation>
    <scope>NUCLEOTIDE SEQUENCE</scope>
</reference>
<comment type="catalytic activity">
    <reaction evidence="7">
        <text>L-proline + NADP(+) = 1-pyrroline-2-carboxylate + NADPH + H(+)</text>
        <dbReference type="Rhea" id="RHEA:20317"/>
        <dbReference type="ChEBI" id="CHEBI:15378"/>
        <dbReference type="ChEBI" id="CHEBI:39785"/>
        <dbReference type="ChEBI" id="CHEBI:57783"/>
        <dbReference type="ChEBI" id="CHEBI:58349"/>
        <dbReference type="ChEBI" id="CHEBI:60039"/>
        <dbReference type="EC" id="1.5.1.1"/>
    </reaction>
    <physiologicalReaction direction="right-to-left" evidence="7">
        <dbReference type="Rhea" id="RHEA:20319"/>
    </physiologicalReaction>
</comment>